<dbReference type="RefSeq" id="XP_067520865.1">
    <property type="nucleotide sequence ID" value="XM_067664764.1"/>
</dbReference>
<accession>I1CAI9</accession>
<evidence type="ECO:0000313" key="2">
    <source>
        <dbReference type="Proteomes" id="UP000009138"/>
    </source>
</evidence>
<name>I1CAI9_RHIO9</name>
<reference evidence="1 2" key="1">
    <citation type="journal article" date="2009" name="PLoS Genet.">
        <title>Genomic analysis of the basal lineage fungus Rhizopus oryzae reveals a whole-genome duplication.</title>
        <authorList>
            <person name="Ma L.-J."/>
            <person name="Ibrahim A.S."/>
            <person name="Skory C."/>
            <person name="Grabherr M.G."/>
            <person name="Burger G."/>
            <person name="Butler M."/>
            <person name="Elias M."/>
            <person name="Idnurm A."/>
            <person name="Lang B.F."/>
            <person name="Sone T."/>
            <person name="Abe A."/>
            <person name="Calvo S.E."/>
            <person name="Corrochano L.M."/>
            <person name="Engels R."/>
            <person name="Fu J."/>
            <person name="Hansberg W."/>
            <person name="Kim J.-M."/>
            <person name="Kodira C.D."/>
            <person name="Koehrsen M.J."/>
            <person name="Liu B."/>
            <person name="Miranda-Saavedra D."/>
            <person name="O'Leary S."/>
            <person name="Ortiz-Castellanos L."/>
            <person name="Poulter R."/>
            <person name="Rodriguez-Romero J."/>
            <person name="Ruiz-Herrera J."/>
            <person name="Shen Y.-Q."/>
            <person name="Zeng Q."/>
            <person name="Galagan J."/>
            <person name="Birren B.W."/>
            <person name="Cuomo C.A."/>
            <person name="Wickes B.L."/>
        </authorList>
    </citation>
    <scope>NUCLEOTIDE SEQUENCE [LARGE SCALE GENOMIC DNA]</scope>
    <source>
        <strain evidence="2">RA 99-880 / ATCC MYA-4621 / FGSC 9543 / NRRL 43880</strain>
    </source>
</reference>
<keyword evidence="2" id="KW-1185">Reference proteome</keyword>
<evidence type="ECO:0000313" key="1">
    <source>
        <dbReference type="EMBL" id="EIE85469.1"/>
    </source>
</evidence>
<dbReference type="Proteomes" id="UP000009138">
    <property type="component" value="Unassembled WGS sequence"/>
</dbReference>
<protein>
    <submittedName>
        <fullName evidence="1">Uncharacterized protein</fullName>
    </submittedName>
</protein>
<dbReference type="EMBL" id="CH476738">
    <property type="protein sequence ID" value="EIE85469.1"/>
    <property type="molecule type" value="Genomic_DNA"/>
</dbReference>
<organism evidence="1 2">
    <name type="scientific">Rhizopus delemar (strain RA 99-880 / ATCC MYA-4621 / FGSC 9543 / NRRL 43880)</name>
    <name type="common">Mucormycosis agent</name>
    <name type="synonym">Rhizopus arrhizus var. delemar</name>
    <dbReference type="NCBI Taxonomy" id="246409"/>
    <lineage>
        <taxon>Eukaryota</taxon>
        <taxon>Fungi</taxon>
        <taxon>Fungi incertae sedis</taxon>
        <taxon>Mucoromycota</taxon>
        <taxon>Mucoromycotina</taxon>
        <taxon>Mucoromycetes</taxon>
        <taxon>Mucorales</taxon>
        <taxon>Mucorineae</taxon>
        <taxon>Rhizopodaceae</taxon>
        <taxon>Rhizopus</taxon>
    </lineage>
</organism>
<dbReference type="AlphaFoldDB" id="I1CAI9"/>
<dbReference type="GeneID" id="93617145"/>
<dbReference type="VEuPathDB" id="FungiDB:RO3G_10179"/>
<gene>
    <name evidence="1" type="ORF">RO3G_10179</name>
</gene>
<dbReference type="InParanoid" id="I1CAI9"/>
<sequence length="54" mass="5840">MVFDFSTALVLEVDLIKCALHLIVLIPALAIIDSVQFVTVDDLTEVVALPSLSK</sequence>
<proteinExistence type="predicted"/>